<dbReference type="OrthoDB" id="2342176at2759"/>
<accession>N1Q381</accession>
<feature type="compositionally biased region" description="Low complexity" evidence="1">
    <location>
        <begin position="256"/>
        <end position="277"/>
    </location>
</feature>
<feature type="region of interest" description="Disordered" evidence="1">
    <location>
        <begin position="244"/>
        <end position="277"/>
    </location>
</feature>
<dbReference type="STRING" id="675120.N1Q381"/>
<dbReference type="EMBL" id="KB446535">
    <property type="protein sequence ID" value="EME49105.1"/>
    <property type="molecule type" value="Genomic_DNA"/>
</dbReference>
<keyword evidence="2" id="KW-0732">Signal</keyword>
<evidence type="ECO:0000313" key="4">
    <source>
        <dbReference type="Proteomes" id="UP000016933"/>
    </source>
</evidence>
<keyword evidence="4" id="KW-1185">Reference proteome</keyword>
<feature type="signal peptide" evidence="2">
    <location>
        <begin position="1"/>
        <end position="21"/>
    </location>
</feature>
<sequence length="398" mass="40948">MTLSLSPLACIAMLFSSTAVAHMTINSPVPFGQKTLTNSPLASDGSDFPCKQRSGVYDITAMNKMAVGEPQTLNFTGEASHGGGTCQLAISMDKEPSKDSVWKLIQVFEGGCPVSADGNAGSHPFTFSIPKDFPNGISTFSWIWFNRIGNREIYMNCAPITVTGGSDSKDAYDSLPDAYFVNLDDTCKTQDSADTIIPYPGEYVLKDSTNLKSATGSGCAAKAAAQTSGVKDYKSATVNDGGAYSAEVQTSTPAQTSAPAPTEARSTSAATSAASPSSEAPAYTSALTATIPVAVTSYATMTVSSGAGIFGPASTAGSAAAPVGTGSSSSFGSSTGECSSDGEVICNGTSQFGICNHGNVVYQAVAAGTQCKDGSIMKRSDSNVHVRRNAQHVRKHQV</sequence>
<organism evidence="3 4">
    <name type="scientific">Dothistroma septosporum (strain NZE10 / CBS 128990)</name>
    <name type="common">Red band needle blight fungus</name>
    <name type="synonym">Mycosphaerella pini</name>
    <dbReference type="NCBI Taxonomy" id="675120"/>
    <lineage>
        <taxon>Eukaryota</taxon>
        <taxon>Fungi</taxon>
        <taxon>Dikarya</taxon>
        <taxon>Ascomycota</taxon>
        <taxon>Pezizomycotina</taxon>
        <taxon>Dothideomycetes</taxon>
        <taxon>Dothideomycetidae</taxon>
        <taxon>Mycosphaerellales</taxon>
        <taxon>Mycosphaerellaceae</taxon>
        <taxon>Dothistroma</taxon>
    </lineage>
</organism>
<feature type="chain" id="PRO_5004109539" description="Lytic polysaccharide monooxygenase" evidence="2">
    <location>
        <begin position="22"/>
        <end position="398"/>
    </location>
</feature>
<gene>
    <name evidence="3" type="ORF">DOTSEDRAFT_49429</name>
</gene>
<evidence type="ECO:0000256" key="2">
    <source>
        <dbReference type="SAM" id="SignalP"/>
    </source>
</evidence>
<dbReference type="Proteomes" id="UP000016933">
    <property type="component" value="Unassembled WGS sequence"/>
</dbReference>
<dbReference type="Gene3D" id="2.70.50.70">
    <property type="match status" value="1"/>
</dbReference>
<proteinExistence type="predicted"/>
<protein>
    <recommendedName>
        <fullName evidence="5">Lytic polysaccharide monooxygenase</fullName>
    </recommendedName>
</protein>
<dbReference type="PANTHER" id="PTHR36182">
    <property type="entry name" value="PROTEIN, PUTATIVE (AFU_ORTHOLOGUE AFUA_6G10930)-RELATED"/>
    <property type="match status" value="1"/>
</dbReference>
<dbReference type="HOGENOM" id="CLU_032571_1_0_1"/>
<dbReference type="eggNOG" id="ENOG502S005">
    <property type="taxonomic scope" value="Eukaryota"/>
</dbReference>
<name>N1Q381_DOTSN</name>
<evidence type="ECO:0008006" key="5">
    <source>
        <dbReference type="Google" id="ProtNLM"/>
    </source>
</evidence>
<dbReference type="OMA" id="VYDITAM"/>
<dbReference type="AlphaFoldDB" id="N1Q381"/>
<reference evidence="3 4" key="2">
    <citation type="journal article" date="2012" name="PLoS Pathog.">
        <title>Diverse lifestyles and strategies of plant pathogenesis encoded in the genomes of eighteen Dothideomycetes fungi.</title>
        <authorList>
            <person name="Ohm R.A."/>
            <person name="Feau N."/>
            <person name="Henrissat B."/>
            <person name="Schoch C.L."/>
            <person name="Horwitz B.A."/>
            <person name="Barry K.W."/>
            <person name="Condon B.J."/>
            <person name="Copeland A.C."/>
            <person name="Dhillon B."/>
            <person name="Glaser F."/>
            <person name="Hesse C.N."/>
            <person name="Kosti I."/>
            <person name="LaButti K."/>
            <person name="Lindquist E.A."/>
            <person name="Lucas S."/>
            <person name="Salamov A.A."/>
            <person name="Bradshaw R.E."/>
            <person name="Ciuffetti L."/>
            <person name="Hamelin R.C."/>
            <person name="Kema G.H.J."/>
            <person name="Lawrence C."/>
            <person name="Scott J.A."/>
            <person name="Spatafora J.W."/>
            <person name="Turgeon B.G."/>
            <person name="de Wit P.J.G.M."/>
            <person name="Zhong S."/>
            <person name="Goodwin S.B."/>
            <person name="Grigoriev I.V."/>
        </authorList>
    </citation>
    <scope>NUCLEOTIDE SEQUENCE [LARGE SCALE GENOMIC DNA]</scope>
    <source>
        <strain evidence="4">NZE10 / CBS 128990</strain>
    </source>
</reference>
<reference evidence="4" key="1">
    <citation type="journal article" date="2012" name="PLoS Genet.">
        <title>The genomes of the fungal plant pathogens Cladosporium fulvum and Dothistroma septosporum reveal adaptation to different hosts and lifestyles but also signatures of common ancestry.</title>
        <authorList>
            <person name="de Wit P.J.G.M."/>
            <person name="van der Burgt A."/>
            <person name="Oekmen B."/>
            <person name="Stergiopoulos I."/>
            <person name="Abd-Elsalam K.A."/>
            <person name="Aerts A.L."/>
            <person name="Bahkali A.H."/>
            <person name="Beenen H.G."/>
            <person name="Chettri P."/>
            <person name="Cox M.P."/>
            <person name="Datema E."/>
            <person name="de Vries R.P."/>
            <person name="Dhillon B."/>
            <person name="Ganley A.R."/>
            <person name="Griffiths S.A."/>
            <person name="Guo Y."/>
            <person name="Hamelin R.C."/>
            <person name="Henrissat B."/>
            <person name="Kabir M.S."/>
            <person name="Jashni M.K."/>
            <person name="Kema G."/>
            <person name="Klaubauf S."/>
            <person name="Lapidus A."/>
            <person name="Levasseur A."/>
            <person name="Lindquist E."/>
            <person name="Mehrabi R."/>
            <person name="Ohm R.A."/>
            <person name="Owen T.J."/>
            <person name="Salamov A."/>
            <person name="Schwelm A."/>
            <person name="Schijlen E."/>
            <person name="Sun H."/>
            <person name="van den Burg H.A."/>
            <person name="van Ham R.C.H.J."/>
            <person name="Zhang S."/>
            <person name="Goodwin S.B."/>
            <person name="Grigoriev I.V."/>
            <person name="Collemare J."/>
            <person name="Bradshaw R.E."/>
        </authorList>
    </citation>
    <scope>NUCLEOTIDE SEQUENCE [LARGE SCALE GENOMIC DNA]</scope>
    <source>
        <strain evidence="4">NZE10 / CBS 128990</strain>
    </source>
</reference>
<evidence type="ECO:0000313" key="3">
    <source>
        <dbReference type="EMBL" id="EME49105.1"/>
    </source>
</evidence>
<dbReference type="PANTHER" id="PTHR36182:SF2">
    <property type="entry name" value="LYTIC POLYSACCHARIDE MONOOXYGENASE"/>
    <property type="match status" value="1"/>
</dbReference>
<evidence type="ECO:0000256" key="1">
    <source>
        <dbReference type="SAM" id="MobiDB-lite"/>
    </source>
</evidence>